<proteinExistence type="predicted"/>
<accession>A0A5K3F6R6</accession>
<name>A0A5K3F6R6_MESCO</name>
<dbReference type="WBParaSite" id="MCU_005877-RC">
    <property type="protein sequence ID" value="MCU_005877-RC"/>
    <property type="gene ID" value="MCU_005877"/>
</dbReference>
<sequence length="62" mass="7078">MRQRPQTIWGKIKEALPIQEHYEAKSILGPGIIEQVDEIMTEMESFSTLALFSSILLSSRTQ</sequence>
<organism evidence="1">
    <name type="scientific">Mesocestoides corti</name>
    <name type="common">Flatworm</name>
    <dbReference type="NCBI Taxonomy" id="53468"/>
    <lineage>
        <taxon>Eukaryota</taxon>
        <taxon>Metazoa</taxon>
        <taxon>Spiralia</taxon>
        <taxon>Lophotrochozoa</taxon>
        <taxon>Platyhelminthes</taxon>
        <taxon>Cestoda</taxon>
        <taxon>Eucestoda</taxon>
        <taxon>Cyclophyllidea</taxon>
        <taxon>Mesocestoididae</taxon>
        <taxon>Mesocestoides</taxon>
    </lineage>
</organism>
<dbReference type="AlphaFoldDB" id="A0A5K3F6R6"/>
<evidence type="ECO:0000313" key="1">
    <source>
        <dbReference type="WBParaSite" id="MCU_005877-RC"/>
    </source>
</evidence>
<reference evidence="1" key="1">
    <citation type="submission" date="2019-11" db="UniProtKB">
        <authorList>
            <consortium name="WormBaseParasite"/>
        </authorList>
    </citation>
    <scope>IDENTIFICATION</scope>
</reference>
<protein>
    <submittedName>
        <fullName evidence="1">Sperm flagellar protein 2</fullName>
    </submittedName>
</protein>